<evidence type="ECO:0000313" key="2">
    <source>
        <dbReference type="EMBL" id="KIK78671.1"/>
    </source>
</evidence>
<protein>
    <recommendedName>
        <fullName evidence="1">DUF6830 domain-containing protein</fullName>
    </recommendedName>
</protein>
<proteinExistence type="predicted"/>
<feature type="domain" description="DUF6830" evidence="1">
    <location>
        <begin position="431"/>
        <end position="486"/>
    </location>
</feature>
<gene>
    <name evidence="2" type="ORF">PAXRUDRAFT_28568</name>
</gene>
<reference evidence="2 3" key="1">
    <citation type="submission" date="2014-04" db="EMBL/GenBank/DDBJ databases">
        <authorList>
            <consortium name="DOE Joint Genome Institute"/>
            <person name="Kuo A."/>
            <person name="Kohler A."/>
            <person name="Jargeat P."/>
            <person name="Nagy L.G."/>
            <person name="Floudas D."/>
            <person name="Copeland A."/>
            <person name="Barry K.W."/>
            <person name="Cichocki N."/>
            <person name="Veneault-Fourrey C."/>
            <person name="LaButti K."/>
            <person name="Lindquist E.A."/>
            <person name="Lipzen A."/>
            <person name="Lundell T."/>
            <person name="Morin E."/>
            <person name="Murat C."/>
            <person name="Sun H."/>
            <person name="Tunlid A."/>
            <person name="Henrissat B."/>
            <person name="Grigoriev I.V."/>
            <person name="Hibbett D.S."/>
            <person name="Martin F."/>
            <person name="Nordberg H.P."/>
            <person name="Cantor M.N."/>
            <person name="Hua S.X."/>
        </authorList>
    </citation>
    <scope>NUCLEOTIDE SEQUENCE [LARGE SCALE GENOMIC DNA]</scope>
    <source>
        <strain evidence="2 3">Ve08.2h10</strain>
    </source>
</reference>
<sequence>MSMAQIDKFLSLKLIKSLLLSFRTAKQLQGRAELLPTGPQWKCCVIPTTPHLTKHKVRLFCEWMTGEAACKMQSQLPPGATLLRVILLSDKTNVSDMTGGCVVHPLLLSLVNIKMQWHNKASSNAFLLIALLPITKFIHPVERSCSHPPQLGSVTLSQLATIKSAPEDMGAYFAECVQYHLNGMDKPFWWDWTVSDLSQFLTPEPLHHWHREFYDHDMKWCLNTVSPEELDFQFSILQPVTCYPQFKDSVSKLKQVTGRAQHDMQCYIVALIASIVPPAFVKAICTMSDFWYCSQAPILNNTDCICIVATLKEFHDNKNIIIALGAHQGAQSRQVLEHWEIPKLELMQSIALMDHKNKNKNQNDNNDDDIYVEPNETHPSAVISNLWPTRQSIQAAQPHGPLAHSLQVDEVSVKFLLPDLCVTLADYFSWEVRIQAKSFHVPSVVLPMLMMNAAPPSGPWKFGHYDAAIFTVDKDMKWPHSGLNETRLIMQPLPPKGMQPAWSEQFLAYIERFDMQWHKQGSQVDPATGMQTLKHATHSSGVLMGDILPLDQLQSFTHIIPTFGLRANT</sequence>
<accession>A0A0D0D4W2</accession>
<dbReference type="Pfam" id="PF20722">
    <property type="entry name" value="DUF6830"/>
    <property type="match status" value="1"/>
</dbReference>
<dbReference type="InterPro" id="IPR041078">
    <property type="entry name" value="Plavaka"/>
</dbReference>
<dbReference type="InterPro" id="IPR049233">
    <property type="entry name" value="DUF6830"/>
</dbReference>
<dbReference type="InParanoid" id="A0A0D0D4W2"/>
<dbReference type="OrthoDB" id="3232986at2759"/>
<evidence type="ECO:0000259" key="1">
    <source>
        <dbReference type="Pfam" id="PF20722"/>
    </source>
</evidence>
<dbReference type="EMBL" id="KN826515">
    <property type="protein sequence ID" value="KIK78671.1"/>
    <property type="molecule type" value="Genomic_DNA"/>
</dbReference>
<dbReference type="HOGENOM" id="CLU_006344_10_2_1"/>
<name>A0A0D0D4W2_9AGAM</name>
<dbReference type="Proteomes" id="UP000054538">
    <property type="component" value="Unassembled WGS sequence"/>
</dbReference>
<evidence type="ECO:0000313" key="3">
    <source>
        <dbReference type="Proteomes" id="UP000054538"/>
    </source>
</evidence>
<reference evidence="3" key="2">
    <citation type="submission" date="2015-01" db="EMBL/GenBank/DDBJ databases">
        <title>Evolutionary Origins and Diversification of the Mycorrhizal Mutualists.</title>
        <authorList>
            <consortium name="DOE Joint Genome Institute"/>
            <consortium name="Mycorrhizal Genomics Consortium"/>
            <person name="Kohler A."/>
            <person name="Kuo A."/>
            <person name="Nagy L.G."/>
            <person name="Floudas D."/>
            <person name="Copeland A."/>
            <person name="Barry K.W."/>
            <person name="Cichocki N."/>
            <person name="Veneault-Fourrey C."/>
            <person name="LaButti K."/>
            <person name="Lindquist E.A."/>
            <person name="Lipzen A."/>
            <person name="Lundell T."/>
            <person name="Morin E."/>
            <person name="Murat C."/>
            <person name="Riley R."/>
            <person name="Ohm R."/>
            <person name="Sun H."/>
            <person name="Tunlid A."/>
            <person name="Henrissat B."/>
            <person name="Grigoriev I.V."/>
            <person name="Hibbett D.S."/>
            <person name="Martin F."/>
        </authorList>
    </citation>
    <scope>NUCLEOTIDE SEQUENCE [LARGE SCALE GENOMIC DNA]</scope>
    <source>
        <strain evidence="3">Ve08.2h10</strain>
    </source>
</reference>
<dbReference type="AlphaFoldDB" id="A0A0D0D4W2"/>
<organism evidence="2 3">
    <name type="scientific">Paxillus rubicundulus Ve08.2h10</name>
    <dbReference type="NCBI Taxonomy" id="930991"/>
    <lineage>
        <taxon>Eukaryota</taxon>
        <taxon>Fungi</taxon>
        <taxon>Dikarya</taxon>
        <taxon>Basidiomycota</taxon>
        <taxon>Agaricomycotina</taxon>
        <taxon>Agaricomycetes</taxon>
        <taxon>Agaricomycetidae</taxon>
        <taxon>Boletales</taxon>
        <taxon>Paxilineae</taxon>
        <taxon>Paxillaceae</taxon>
        <taxon>Paxillus</taxon>
    </lineage>
</organism>
<dbReference type="Pfam" id="PF18759">
    <property type="entry name" value="Plavaka"/>
    <property type="match status" value="2"/>
</dbReference>
<keyword evidence="3" id="KW-1185">Reference proteome</keyword>